<evidence type="ECO:0000256" key="5">
    <source>
        <dbReference type="ARBA" id="ARBA00022840"/>
    </source>
</evidence>
<evidence type="ECO:0000256" key="1">
    <source>
        <dbReference type="ARBA" id="ARBA00012513"/>
    </source>
</evidence>
<protein>
    <recommendedName>
        <fullName evidence="1">non-specific serine/threonine protein kinase</fullName>
        <ecNumber evidence="1">2.7.11.1</ecNumber>
    </recommendedName>
</protein>
<sequence>MGSQNSKDYATNYKSGSKFDEVINQDSESISSSSTSSKEAKKYRRYTIHHKTYNHDLNIDSSSGGGGSNNNNNNSVSKSSSSTTTENTLSQSTPSTTTTSQSHQHQHFTTSDKNNNINSNNNNNNNNNSTNNTNNNNNNNHINNNSKKSSNRREKSKTINLGNYNNNNSSATSIGNNTNNTSLNSITNSASSSTCNLTFDSSLSISSGLSAGTSYSSVDIALGKESSSSSLSNQHFNRTRSRSLNIYNNNNNNNTTLSSCMEEDNNKSKSTKKIKGTKSKSSTALFKSITLRGKKDKEKEKEKEKPTNNLKVSKEEEEGGGLPTVKEELKQEEKKQPSPTKFIPTVETNNHFIEEEEEVINVNDNLGLEPSSSSLSGEFKEEEYYHHHQNDYNYNSENNNYQYCYEYQDQEEQYQQQNQEEYFEEANSVYISPPPPNKKPPPLPPKNFKPKLSMDPMSPPQQHDPTLNTLSPLSRSSLLGRKLSSLFPPLEPSMPSPCSSQRSSIELNYLKEIQNYVLLEKIGSGTFSNVHLCSHKDHDSKRFAIKVIDKSLVQMIASHTDLDVTTEVNILKSLKHPNIIQLHDHFETENNYYIVMELLNGGELLYNIENNSSKQDQSSVNYTEDSARKIIKQIVHAIDFLHQQNVVHRDLKPENILFRDHSDFSTLKIIDFGLAAYYNNEPLVDVCGTPDFQAPEMIKRLGYSFPVDIWAIGVILYILLCGHPPFQAKNSIAVMALIMRAEIKFDQEVWSTISPLAKDLVIKMLEPDPSKRLTIQQILDHEWIKVEPTTETDSPRIGPQFHRHLRRYNSQRYFKQTGDAILKSQRYSIYAFPPPLSPIQTPLFNNGIGHLKLPNILDQ</sequence>
<dbReference type="Gene3D" id="3.30.200.20">
    <property type="entry name" value="Phosphorylase Kinase, domain 1"/>
    <property type="match status" value="1"/>
</dbReference>
<evidence type="ECO:0000256" key="4">
    <source>
        <dbReference type="ARBA" id="ARBA00022777"/>
    </source>
</evidence>
<gene>
    <name evidence="11" type="ORF">DFA_06096</name>
</gene>
<dbReference type="Proteomes" id="UP000007797">
    <property type="component" value="Unassembled WGS sequence"/>
</dbReference>
<keyword evidence="4" id="KW-0418">Kinase</keyword>
<keyword evidence="5 8" id="KW-0067">ATP-binding</keyword>
<organism evidence="11 12">
    <name type="scientific">Cavenderia fasciculata</name>
    <name type="common">Slime mold</name>
    <name type="synonym">Dictyostelium fasciculatum</name>
    <dbReference type="NCBI Taxonomy" id="261658"/>
    <lineage>
        <taxon>Eukaryota</taxon>
        <taxon>Amoebozoa</taxon>
        <taxon>Evosea</taxon>
        <taxon>Eumycetozoa</taxon>
        <taxon>Dictyostelia</taxon>
        <taxon>Acytosteliales</taxon>
        <taxon>Cavenderiaceae</taxon>
        <taxon>Cavenderia</taxon>
    </lineage>
</organism>
<dbReference type="RefSeq" id="XP_004361809.1">
    <property type="nucleotide sequence ID" value="XM_004361752.1"/>
</dbReference>
<dbReference type="EMBL" id="GL883007">
    <property type="protein sequence ID" value="EGG23958.1"/>
    <property type="molecule type" value="Genomic_DNA"/>
</dbReference>
<dbReference type="AlphaFoldDB" id="F4PK34"/>
<feature type="compositionally biased region" description="Low complexity" evidence="9">
    <location>
        <begin position="69"/>
        <end position="148"/>
    </location>
</feature>
<keyword evidence="4" id="KW-0808">Transferase</keyword>
<feature type="binding site" evidence="8">
    <location>
        <position position="546"/>
    </location>
    <ligand>
        <name>ATP</name>
        <dbReference type="ChEBI" id="CHEBI:30616"/>
    </ligand>
</feature>
<feature type="region of interest" description="Disordered" evidence="9">
    <location>
        <begin position="1"/>
        <end position="42"/>
    </location>
</feature>
<dbReference type="InterPro" id="IPR011009">
    <property type="entry name" value="Kinase-like_dom_sf"/>
</dbReference>
<proteinExistence type="predicted"/>
<dbReference type="OMA" id="YTSARIW"/>
<feature type="compositionally biased region" description="Basic and acidic residues" evidence="9">
    <location>
        <begin position="293"/>
        <end position="306"/>
    </location>
</feature>
<feature type="compositionally biased region" description="Polar residues" evidence="9">
    <location>
        <begin position="1"/>
        <end position="15"/>
    </location>
</feature>
<name>F4PK34_CACFS</name>
<feature type="compositionally biased region" description="Basic and acidic residues" evidence="9">
    <location>
        <begin position="325"/>
        <end position="336"/>
    </location>
</feature>
<dbReference type="Gene3D" id="1.10.510.10">
    <property type="entry name" value="Transferase(Phosphotransferase) domain 1"/>
    <property type="match status" value="1"/>
</dbReference>
<dbReference type="FunFam" id="1.10.510.10:FF:000571">
    <property type="entry name" value="Maternal embryonic leucine zipper kinase"/>
    <property type="match status" value="1"/>
</dbReference>
<comment type="catalytic activity">
    <reaction evidence="7">
        <text>L-seryl-[protein] + ATP = O-phospho-L-seryl-[protein] + ADP + H(+)</text>
        <dbReference type="Rhea" id="RHEA:17989"/>
        <dbReference type="Rhea" id="RHEA-COMP:9863"/>
        <dbReference type="Rhea" id="RHEA-COMP:11604"/>
        <dbReference type="ChEBI" id="CHEBI:15378"/>
        <dbReference type="ChEBI" id="CHEBI:29999"/>
        <dbReference type="ChEBI" id="CHEBI:30616"/>
        <dbReference type="ChEBI" id="CHEBI:83421"/>
        <dbReference type="ChEBI" id="CHEBI:456216"/>
        <dbReference type="EC" id="2.7.11.1"/>
    </reaction>
</comment>
<evidence type="ECO:0000313" key="11">
    <source>
        <dbReference type="EMBL" id="EGG23958.1"/>
    </source>
</evidence>
<dbReference type="STRING" id="1054147.F4PK34"/>
<feature type="compositionally biased region" description="Low complexity" evidence="9">
    <location>
        <begin position="27"/>
        <end position="37"/>
    </location>
</feature>
<feature type="region of interest" description="Disordered" evidence="9">
    <location>
        <begin position="54"/>
        <end position="176"/>
    </location>
</feature>
<feature type="compositionally biased region" description="Basic residues" evidence="9">
    <location>
        <begin position="269"/>
        <end position="278"/>
    </location>
</feature>
<dbReference type="EC" id="2.7.11.1" evidence="1"/>
<dbReference type="FunFam" id="3.30.200.20:FF:000042">
    <property type="entry name" value="Aurora kinase A"/>
    <property type="match status" value="1"/>
</dbReference>
<keyword evidence="2" id="KW-0723">Serine/threonine-protein kinase</keyword>
<dbReference type="CDD" id="cd05117">
    <property type="entry name" value="STKc_CAMK"/>
    <property type="match status" value="1"/>
</dbReference>
<feature type="compositionally biased region" description="Polar residues" evidence="9">
    <location>
        <begin position="460"/>
        <end position="469"/>
    </location>
</feature>
<evidence type="ECO:0000256" key="9">
    <source>
        <dbReference type="SAM" id="MobiDB-lite"/>
    </source>
</evidence>
<evidence type="ECO:0000256" key="8">
    <source>
        <dbReference type="PROSITE-ProRule" id="PRU10141"/>
    </source>
</evidence>
<comment type="catalytic activity">
    <reaction evidence="6">
        <text>L-threonyl-[protein] + ATP = O-phospho-L-threonyl-[protein] + ADP + H(+)</text>
        <dbReference type="Rhea" id="RHEA:46608"/>
        <dbReference type="Rhea" id="RHEA-COMP:11060"/>
        <dbReference type="Rhea" id="RHEA-COMP:11605"/>
        <dbReference type="ChEBI" id="CHEBI:15378"/>
        <dbReference type="ChEBI" id="CHEBI:30013"/>
        <dbReference type="ChEBI" id="CHEBI:30616"/>
        <dbReference type="ChEBI" id="CHEBI:61977"/>
        <dbReference type="ChEBI" id="CHEBI:456216"/>
        <dbReference type="EC" id="2.7.11.1"/>
    </reaction>
</comment>
<dbReference type="SMART" id="SM00220">
    <property type="entry name" value="S_TKc"/>
    <property type="match status" value="1"/>
</dbReference>
<dbReference type="SUPFAM" id="SSF56112">
    <property type="entry name" value="Protein kinase-like (PK-like)"/>
    <property type="match status" value="1"/>
</dbReference>
<keyword evidence="12" id="KW-1185">Reference proteome</keyword>
<dbReference type="InterPro" id="IPR017441">
    <property type="entry name" value="Protein_kinase_ATP_BS"/>
</dbReference>
<dbReference type="GO" id="GO:0005524">
    <property type="term" value="F:ATP binding"/>
    <property type="evidence" value="ECO:0007669"/>
    <property type="project" value="UniProtKB-UniRule"/>
</dbReference>
<keyword evidence="3 8" id="KW-0547">Nucleotide-binding</keyword>
<evidence type="ECO:0000256" key="6">
    <source>
        <dbReference type="ARBA" id="ARBA00047899"/>
    </source>
</evidence>
<evidence type="ECO:0000256" key="2">
    <source>
        <dbReference type="ARBA" id="ARBA00022527"/>
    </source>
</evidence>
<feature type="region of interest" description="Disordered" evidence="9">
    <location>
        <begin position="225"/>
        <end position="344"/>
    </location>
</feature>
<feature type="compositionally biased region" description="Low complexity" evidence="9">
    <location>
        <begin position="160"/>
        <end position="176"/>
    </location>
</feature>
<evidence type="ECO:0000256" key="7">
    <source>
        <dbReference type="ARBA" id="ARBA00048679"/>
    </source>
</evidence>
<accession>F4PK34</accession>
<dbReference type="GeneID" id="14875983"/>
<dbReference type="PANTHER" id="PTHR24347">
    <property type="entry name" value="SERINE/THREONINE-PROTEIN KINASE"/>
    <property type="match status" value="1"/>
</dbReference>
<dbReference type="PROSITE" id="PS50011">
    <property type="entry name" value="PROTEIN_KINASE_DOM"/>
    <property type="match status" value="1"/>
</dbReference>
<dbReference type="InterPro" id="IPR008271">
    <property type="entry name" value="Ser/Thr_kinase_AS"/>
</dbReference>
<dbReference type="OrthoDB" id="20505at2759"/>
<evidence type="ECO:0000259" key="10">
    <source>
        <dbReference type="PROSITE" id="PS50011"/>
    </source>
</evidence>
<evidence type="ECO:0000313" key="12">
    <source>
        <dbReference type="Proteomes" id="UP000007797"/>
    </source>
</evidence>
<dbReference type="PROSITE" id="PS00107">
    <property type="entry name" value="PROTEIN_KINASE_ATP"/>
    <property type="match status" value="1"/>
</dbReference>
<feature type="domain" description="Protein kinase" evidence="10">
    <location>
        <begin position="516"/>
        <end position="784"/>
    </location>
</feature>
<dbReference type="GO" id="GO:0004674">
    <property type="term" value="F:protein serine/threonine kinase activity"/>
    <property type="evidence" value="ECO:0007669"/>
    <property type="project" value="UniProtKB-KW"/>
</dbReference>
<dbReference type="KEGG" id="dfa:DFA_06096"/>
<dbReference type="InterPro" id="IPR000719">
    <property type="entry name" value="Prot_kinase_dom"/>
</dbReference>
<dbReference type="PROSITE" id="PS00108">
    <property type="entry name" value="PROTEIN_KINASE_ST"/>
    <property type="match status" value="1"/>
</dbReference>
<feature type="region of interest" description="Disordered" evidence="9">
    <location>
        <begin position="429"/>
        <end position="473"/>
    </location>
</feature>
<dbReference type="Pfam" id="PF00069">
    <property type="entry name" value="Pkinase"/>
    <property type="match status" value="1"/>
</dbReference>
<feature type="compositionally biased region" description="Pro residues" evidence="9">
    <location>
        <begin position="432"/>
        <end position="447"/>
    </location>
</feature>
<reference evidence="12" key="1">
    <citation type="journal article" date="2011" name="Genome Res.">
        <title>Phylogeny-wide analysis of social amoeba genomes highlights ancient origins for complex intercellular communication.</title>
        <authorList>
            <person name="Heidel A.J."/>
            <person name="Lawal H.M."/>
            <person name="Felder M."/>
            <person name="Schilde C."/>
            <person name="Helps N.R."/>
            <person name="Tunggal B."/>
            <person name="Rivero F."/>
            <person name="John U."/>
            <person name="Schleicher M."/>
            <person name="Eichinger L."/>
            <person name="Platzer M."/>
            <person name="Noegel A.A."/>
            <person name="Schaap P."/>
            <person name="Gloeckner G."/>
        </authorList>
    </citation>
    <scope>NUCLEOTIDE SEQUENCE [LARGE SCALE GENOMIC DNA]</scope>
    <source>
        <strain evidence="12">SH3</strain>
    </source>
</reference>
<evidence type="ECO:0000256" key="3">
    <source>
        <dbReference type="ARBA" id="ARBA00022741"/>
    </source>
</evidence>